<dbReference type="InParanoid" id="G0VB77"/>
<dbReference type="STRING" id="1064592.G0VB77"/>
<reference evidence="3 4" key="1">
    <citation type="journal article" date="2011" name="Proc. Natl. Acad. Sci. U.S.A.">
        <title>Evolutionary erosion of yeast sex chromosomes by mating-type switching accidents.</title>
        <authorList>
            <person name="Gordon J.L."/>
            <person name="Armisen D."/>
            <person name="Proux-Wera E."/>
            <person name="Oheigeartaigh S.S."/>
            <person name="Byrne K.P."/>
            <person name="Wolfe K.H."/>
        </authorList>
    </citation>
    <scope>NUCLEOTIDE SEQUENCE [LARGE SCALE GENOMIC DNA]</scope>
    <source>
        <strain evidence="4">ATCC 76901 / BCRC 22586 / CBS 4309 / NBRC 1992 / NRRL Y-12630</strain>
    </source>
</reference>
<keyword evidence="1" id="KW-0812">Transmembrane</keyword>
<dbReference type="Gene3D" id="1.20.930.40">
    <property type="entry name" value="Transferrin receptor-like, dimerisation domain"/>
    <property type="match status" value="1"/>
</dbReference>
<dbReference type="GeneID" id="96901763"/>
<dbReference type="InterPro" id="IPR007365">
    <property type="entry name" value="TFR-like_dimer_dom"/>
</dbReference>
<dbReference type="Gene3D" id="3.40.630.10">
    <property type="entry name" value="Zn peptidases"/>
    <property type="match status" value="1"/>
</dbReference>
<dbReference type="SUPFAM" id="SSF47672">
    <property type="entry name" value="Transferrin receptor-like dimerisation domain"/>
    <property type="match status" value="1"/>
</dbReference>
<dbReference type="HOGENOM" id="CLU_005688_1_1_1"/>
<dbReference type="AlphaFoldDB" id="G0VB77"/>
<dbReference type="Gene3D" id="3.50.30.30">
    <property type="match status" value="1"/>
</dbReference>
<keyword evidence="1" id="KW-1133">Transmembrane helix</keyword>
<evidence type="ECO:0000256" key="1">
    <source>
        <dbReference type="SAM" id="Phobius"/>
    </source>
</evidence>
<accession>G0VB77</accession>
<dbReference type="GO" id="GO:0004180">
    <property type="term" value="F:carboxypeptidase activity"/>
    <property type="evidence" value="ECO:0007669"/>
    <property type="project" value="TreeGrafter"/>
</dbReference>
<keyword evidence="1" id="KW-0472">Membrane</keyword>
<reference key="2">
    <citation type="submission" date="2011-08" db="EMBL/GenBank/DDBJ databases">
        <title>Genome sequence of Naumovozyma castellii.</title>
        <authorList>
            <person name="Gordon J.L."/>
            <person name="Armisen D."/>
            <person name="Proux-Wera E."/>
            <person name="OhEigeartaigh S.S."/>
            <person name="Byrne K.P."/>
            <person name="Wolfe K.H."/>
        </authorList>
    </citation>
    <scope>NUCLEOTIDE SEQUENCE</scope>
    <source>
        <strain>Type strain:CBS 4309</strain>
    </source>
</reference>
<dbReference type="PANTHER" id="PTHR10404:SF72">
    <property type="entry name" value="ZINC METALLOPROTEASE TRE2-RELATED"/>
    <property type="match status" value="1"/>
</dbReference>
<dbReference type="KEGG" id="ncs:NCAS_0B01170"/>
<dbReference type="eggNOG" id="KOG2195">
    <property type="taxonomic scope" value="Eukaryota"/>
</dbReference>
<protein>
    <recommendedName>
        <fullName evidence="2">Transferrin receptor-like dimerisation domain-containing protein</fullName>
    </recommendedName>
</protein>
<dbReference type="InterPro" id="IPR046450">
    <property type="entry name" value="PA_dom_sf"/>
</dbReference>
<dbReference type="EMBL" id="HE576753">
    <property type="protein sequence ID" value="CCC68201.1"/>
    <property type="molecule type" value="Genomic_DNA"/>
</dbReference>
<dbReference type="Proteomes" id="UP000001640">
    <property type="component" value="Chromosome 2"/>
</dbReference>
<dbReference type="InterPro" id="IPR036757">
    <property type="entry name" value="TFR-like_dimer_dom_sf"/>
</dbReference>
<dbReference type="InterPro" id="IPR039373">
    <property type="entry name" value="Peptidase_M28B"/>
</dbReference>
<feature type="transmembrane region" description="Helical" evidence="1">
    <location>
        <begin position="98"/>
        <end position="114"/>
    </location>
</feature>
<dbReference type="Pfam" id="PF04253">
    <property type="entry name" value="TFR_dimer"/>
    <property type="match status" value="1"/>
</dbReference>
<dbReference type="OrthoDB" id="5841748at2759"/>
<name>G0VB77_NAUCA</name>
<dbReference type="OMA" id="HVQHYGD"/>
<proteinExistence type="predicted"/>
<evidence type="ECO:0000313" key="4">
    <source>
        <dbReference type="Proteomes" id="UP000001640"/>
    </source>
</evidence>
<dbReference type="SUPFAM" id="SSF53187">
    <property type="entry name" value="Zn-dependent exopeptidases"/>
    <property type="match status" value="1"/>
</dbReference>
<sequence>MSTNGYNPVPITGTDESQEDAVIPSPMELMIIEEVDEDEETKTIRTRIRDINTSITENILTPMKVHVLDPMNEIQQMVSMKFDSYLSKVGNVPIIRRFLYIFFICIVVWILHLYKTQDGGFSDHDLLLNYVKESIDLNSFETKWEYISSMPCLSGTKGDVIISKYIKKSLEAMNMDEVEMLEYKGYMNFPEEEKNVLHVFNNQDPVLDIELSKENFNPLAWNGEIEKTTLIFGNRGSRDDFKRLLEHGIIRSGRHNYVLIVFYSDLIHEQILLSELVTIKGIIFISDKYKDDVIQMKSVGLPQYSMGNVLKADWHGYKALKSAHDEPRSTPRIPTIPLSYNQGHKLLKLISKDGVNFGDGLFSGLGKGISVSFNVNSTVKEKQPTYNVLGKIRGREQTTKSIIITASKNSVNFGALYPSFGTTTLIALAELFQKVRYKFNWAPLRNIYFMTVGGSEFNSIGAATYLEENLLPIKDEIYSIIDISELGFISSKETFQIETHPLLHDFLQGVVSKSYNASTSHVQHYGDWTPFMANGIPVSILSVPDIRNKVLPIDTDADSFNEASDILKDLGKQNDLSNLLVTLFEIILKLVDEPNIPFNVVQYVKIMDKLLQDIEQDHSKELNFNEIIKAMLKWKSIGSEWNQFIHNWNSSVSKNESAYGKESLRVSKERWNWNNKLSNIGRRTVSEYGLLDRKYYKNGIFGPTLWKMDYGVDSWSFPGVRDAIMTTDWSKAQWELDEVAAALNFASDMFK</sequence>
<keyword evidence="4" id="KW-1185">Reference proteome</keyword>
<evidence type="ECO:0000313" key="3">
    <source>
        <dbReference type="EMBL" id="CCC68201.1"/>
    </source>
</evidence>
<dbReference type="RefSeq" id="XP_003674577.1">
    <property type="nucleotide sequence ID" value="XM_003674529.1"/>
</dbReference>
<organism evidence="3 4">
    <name type="scientific">Naumovozyma castellii</name>
    <name type="common">Yeast</name>
    <name type="synonym">Saccharomyces castellii</name>
    <dbReference type="NCBI Taxonomy" id="27288"/>
    <lineage>
        <taxon>Eukaryota</taxon>
        <taxon>Fungi</taxon>
        <taxon>Dikarya</taxon>
        <taxon>Ascomycota</taxon>
        <taxon>Saccharomycotina</taxon>
        <taxon>Saccharomycetes</taxon>
        <taxon>Saccharomycetales</taxon>
        <taxon>Saccharomycetaceae</taxon>
        <taxon>Naumovozyma</taxon>
    </lineage>
</organism>
<evidence type="ECO:0000259" key="2">
    <source>
        <dbReference type="Pfam" id="PF04253"/>
    </source>
</evidence>
<dbReference type="SUPFAM" id="SSF52025">
    <property type="entry name" value="PA domain"/>
    <property type="match status" value="1"/>
</dbReference>
<gene>
    <name evidence="3" type="primary">NCAS0B01170</name>
    <name evidence="3" type="ordered locus">NCAS_0B01170</name>
</gene>
<dbReference type="PANTHER" id="PTHR10404">
    <property type="entry name" value="N-ACETYLATED-ALPHA-LINKED ACIDIC DIPEPTIDASE"/>
    <property type="match status" value="1"/>
</dbReference>
<feature type="domain" description="Transferrin receptor-like dimerisation" evidence="2">
    <location>
        <begin position="622"/>
        <end position="751"/>
    </location>
</feature>